<feature type="non-terminal residue" evidence="2">
    <location>
        <position position="131"/>
    </location>
</feature>
<sequence length="131" mass="15342">EIRKANNKFKFLQETEIAPTTLRYIRKEKVVVEMEDQYYREDAGRFRSFLSALFTWLLQLGIVVLTLADIVQINLKRDQESEAGDDLNSLDNEAWRETNTKYIENSTSTCILRVLFFQPVVIFGCSFFKSD</sequence>
<proteinExistence type="predicted"/>
<accession>A0A9W7DVD9</accession>
<evidence type="ECO:0000313" key="3">
    <source>
        <dbReference type="Proteomes" id="UP001165122"/>
    </source>
</evidence>
<comment type="caution">
    <text evidence="2">The sequence shown here is derived from an EMBL/GenBank/DDBJ whole genome shotgun (WGS) entry which is preliminary data.</text>
</comment>
<protein>
    <submittedName>
        <fullName evidence="2">Uncharacterized protein</fullName>
    </submittedName>
</protein>
<keyword evidence="1" id="KW-1133">Transmembrane helix</keyword>
<keyword evidence="1" id="KW-0472">Membrane</keyword>
<dbReference type="AlphaFoldDB" id="A0A9W7DVD9"/>
<reference evidence="3" key="1">
    <citation type="journal article" date="2023" name="Commun. Biol.">
        <title>Genome analysis of Parmales, the sister group of diatoms, reveals the evolutionary specialization of diatoms from phago-mixotrophs to photoautotrophs.</title>
        <authorList>
            <person name="Ban H."/>
            <person name="Sato S."/>
            <person name="Yoshikawa S."/>
            <person name="Yamada K."/>
            <person name="Nakamura Y."/>
            <person name="Ichinomiya M."/>
            <person name="Sato N."/>
            <person name="Blanc-Mathieu R."/>
            <person name="Endo H."/>
            <person name="Kuwata A."/>
            <person name="Ogata H."/>
        </authorList>
    </citation>
    <scope>NUCLEOTIDE SEQUENCE [LARGE SCALE GENOMIC DNA]</scope>
    <source>
        <strain evidence="3">NIES 3700</strain>
    </source>
</reference>
<name>A0A9W7DVD9_9STRA</name>
<dbReference type="Proteomes" id="UP001165122">
    <property type="component" value="Unassembled WGS sequence"/>
</dbReference>
<feature type="transmembrane region" description="Helical" evidence="1">
    <location>
        <begin position="49"/>
        <end position="71"/>
    </location>
</feature>
<keyword evidence="3" id="KW-1185">Reference proteome</keyword>
<feature type="non-terminal residue" evidence="2">
    <location>
        <position position="1"/>
    </location>
</feature>
<keyword evidence="1" id="KW-0812">Transmembrane</keyword>
<evidence type="ECO:0000313" key="2">
    <source>
        <dbReference type="EMBL" id="GMH55610.1"/>
    </source>
</evidence>
<gene>
    <name evidence="2" type="ORF">TrLO_g6607</name>
</gene>
<organism evidence="2 3">
    <name type="scientific">Triparma laevis f. longispina</name>
    <dbReference type="NCBI Taxonomy" id="1714387"/>
    <lineage>
        <taxon>Eukaryota</taxon>
        <taxon>Sar</taxon>
        <taxon>Stramenopiles</taxon>
        <taxon>Ochrophyta</taxon>
        <taxon>Bolidophyceae</taxon>
        <taxon>Parmales</taxon>
        <taxon>Triparmaceae</taxon>
        <taxon>Triparma</taxon>
    </lineage>
</organism>
<dbReference type="EMBL" id="BRXW01000446">
    <property type="protein sequence ID" value="GMH55610.1"/>
    <property type="molecule type" value="Genomic_DNA"/>
</dbReference>
<evidence type="ECO:0000256" key="1">
    <source>
        <dbReference type="SAM" id="Phobius"/>
    </source>
</evidence>
<dbReference type="OrthoDB" id="10601585at2759"/>